<proteinExistence type="predicted"/>
<dbReference type="AlphaFoldDB" id="A0A7S2FSX7"/>
<dbReference type="EMBL" id="HBGT01013067">
    <property type="protein sequence ID" value="CAD9409382.1"/>
    <property type="molecule type" value="Transcribed_RNA"/>
</dbReference>
<protein>
    <submittedName>
        <fullName evidence="2">Uncharacterized protein</fullName>
    </submittedName>
</protein>
<evidence type="ECO:0000256" key="1">
    <source>
        <dbReference type="SAM" id="Phobius"/>
    </source>
</evidence>
<gene>
    <name evidence="2" type="ORF">FPAR1323_LOCUS7008</name>
</gene>
<name>A0A7S2FSX7_9STRA</name>
<sequence length="207" mass="22805">MYNARIDAVKHLLSRFLDFYNEWGLLIVQIVVERADLSTIITILFGALSISFANGGRSPPAITPGSGWWGSGRQLDEDGWRMGGGSYTDGMFKASLPYLLTSLLNLTILGNKEALEGYEEIIAFALAEAYLCCFAFALICICENTFREDDKPLGELRKEHPCIGRIVVTICQLLTATIPVCINVSLVSRRAAARHHSATTPINHVLE</sequence>
<feature type="transmembrane region" description="Helical" evidence="1">
    <location>
        <begin position="162"/>
        <end position="186"/>
    </location>
</feature>
<keyword evidence="1" id="KW-0812">Transmembrane</keyword>
<organism evidence="2">
    <name type="scientific">Florenciella parvula</name>
    <dbReference type="NCBI Taxonomy" id="236787"/>
    <lineage>
        <taxon>Eukaryota</taxon>
        <taxon>Sar</taxon>
        <taxon>Stramenopiles</taxon>
        <taxon>Ochrophyta</taxon>
        <taxon>Dictyochophyceae</taxon>
        <taxon>Florenciellales</taxon>
        <taxon>Florenciella</taxon>
    </lineage>
</organism>
<reference evidence="2" key="1">
    <citation type="submission" date="2021-01" db="EMBL/GenBank/DDBJ databases">
        <authorList>
            <person name="Corre E."/>
            <person name="Pelletier E."/>
            <person name="Niang G."/>
            <person name="Scheremetjew M."/>
            <person name="Finn R."/>
            <person name="Kale V."/>
            <person name="Holt S."/>
            <person name="Cochrane G."/>
            <person name="Meng A."/>
            <person name="Brown T."/>
            <person name="Cohen L."/>
        </authorList>
    </citation>
    <scope>NUCLEOTIDE SEQUENCE</scope>
    <source>
        <strain evidence="2">RCC1693</strain>
    </source>
</reference>
<evidence type="ECO:0000313" key="2">
    <source>
        <dbReference type="EMBL" id="CAD9409382.1"/>
    </source>
</evidence>
<accession>A0A7S2FSX7</accession>
<keyword evidence="1" id="KW-0472">Membrane</keyword>
<feature type="transmembrane region" description="Helical" evidence="1">
    <location>
        <begin position="121"/>
        <end position="141"/>
    </location>
</feature>
<keyword evidence="1" id="KW-1133">Transmembrane helix</keyword>